<proteinExistence type="predicted"/>
<dbReference type="Proteomes" id="UP000789759">
    <property type="component" value="Unassembled WGS sequence"/>
</dbReference>
<dbReference type="OrthoDB" id="2333764at2759"/>
<name>A0A9N9PLH1_9GLOM</name>
<sequence length="180" mass="20880">DIKIIPPSYEQSSKLQNKIITLWRGLARAGRLKNRINALIYAFYLGQLLETVTKTERTKCYKLLTRYFISVSVRTYYIFEKLGIEQIYRTSTMNLRMISRLGSEEFQNLVKLTDLMKDELVNVNANSPQEPIVEKDDCNSGQSNSAQFEDISRYKFLINKEDLKKLASIIHSPKIRCSLS</sequence>
<accession>A0A9N9PLH1</accession>
<organism evidence="1 2">
    <name type="scientific">Cetraspora pellucida</name>
    <dbReference type="NCBI Taxonomy" id="1433469"/>
    <lineage>
        <taxon>Eukaryota</taxon>
        <taxon>Fungi</taxon>
        <taxon>Fungi incertae sedis</taxon>
        <taxon>Mucoromycota</taxon>
        <taxon>Glomeromycotina</taxon>
        <taxon>Glomeromycetes</taxon>
        <taxon>Diversisporales</taxon>
        <taxon>Gigasporaceae</taxon>
        <taxon>Cetraspora</taxon>
    </lineage>
</organism>
<reference evidence="1" key="1">
    <citation type="submission" date="2021-06" db="EMBL/GenBank/DDBJ databases">
        <authorList>
            <person name="Kallberg Y."/>
            <person name="Tangrot J."/>
            <person name="Rosling A."/>
        </authorList>
    </citation>
    <scope>NUCLEOTIDE SEQUENCE</scope>
    <source>
        <strain evidence="1">FL966</strain>
    </source>
</reference>
<feature type="non-terminal residue" evidence="1">
    <location>
        <position position="1"/>
    </location>
</feature>
<dbReference type="AlphaFoldDB" id="A0A9N9PLH1"/>
<dbReference type="EMBL" id="CAJVQA010078302">
    <property type="protein sequence ID" value="CAG8836321.1"/>
    <property type="molecule type" value="Genomic_DNA"/>
</dbReference>
<evidence type="ECO:0000313" key="1">
    <source>
        <dbReference type="EMBL" id="CAG8836321.1"/>
    </source>
</evidence>
<protein>
    <submittedName>
        <fullName evidence="1">7237_t:CDS:1</fullName>
    </submittedName>
</protein>
<evidence type="ECO:0000313" key="2">
    <source>
        <dbReference type="Proteomes" id="UP000789759"/>
    </source>
</evidence>
<comment type="caution">
    <text evidence="1">The sequence shown here is derived from an EMBL/GenBank/DDBJ whole genome shotgun (WGS) entry which is preliminary data.</text>
</comment>
<gene>
    <name evidence="1" type="ORF">CPELLU_LOCUS21373</name>
</gene>
<keyword evidence="2" id="KW-1185">Reference proteome</keyword>
<feature type="non-terminal residue" evidence="1">
    <location>
        <position position="180"/>
    </location>
</feature>